<reference evidence="4 5" key="1">
    <citation type="submission" date="2019-06" db="EMBL/GenBank/DDBJ databases">
        <title>Sequencing the genomes of 1000 actinobacteria strains.</title>
        <authorList>
            <person name="Klenk H.-P."/>
        </authorList>
    </citation>
    <scope>NUCLEOTIDE SEQUENCE [LARGE SCALE GENOMIC DNA]</scope>
    <source>
        <strain evidence="4 5">DSM 45456</strain>
    </source>
</reference>
<evidence type="ECO:0000256" key="1">
    <source>
        <dbReference type="SAM" id="Phobius"/>
    </source>
</evidence>
<dbReference type="PANTHER" id="PTHR46825">
    <property type="entry name" value="D-ALANYL-D-ALANINE-CARBOXYPEPTIDASE/ENDOPEPTIDASE AMPH"/>
    <property type="match status" value="1"/>
</dbReference>
<dbReference type="InterPro" id="IPR012338">
    <property type="entry name" value="Beta-lactam/transpept-like"/>
</dbReference>
<feature type="transmembrane region" description="Helical" evidence="1">
    <location>
        <begin position="364"/>
        <end position="382"/>
    </location>
</feature>
<protein>
    <submittedName>
        <fullName evidence="4">CubicO group peptidase (Beta-lactamase class C family)</fullName>
    </submittedName>
</protein>
<dbReference type="SUPFAM" id="SSF56601">
    <property type="entry name" value="beta-lactamase/transpeptidase-like"/>
    <property type="match status" value="1"/>
</dbReference>
<name>A0A543JA84_9PSEU</name>
<dbReference type="Pfam" id="PF00144">
    <property type="entry name" value="Beta-lactamase"/>
    <property type="match status" value="1"/>
</dbReference>
<dbReference type="EMBL" id="VFPP01000001">
    <property type="protein sequence ID" value="TQM79733.1"/>
    <property type="molecule type" value="Genomic_DNA"/>
</dbReference>
<dbReference type="RefSeq" id="WP_141977229.1">
    <property type="nucleotide sequence ID" value="NZ_VFPP01000001.1"/>
</dbReference>
<dbReference type="Proteomes" id="UP000316628">
    <property type="component" value="Unassembled WGS sequence"/>
</dbReference>
<evidence type="ECO:0000313" key="5">
    <source>
        <dbReference type="Proteomes" id="UP000316628"/>
    </source>
</evidence>
<keyword evidence="1" id="KW-0472">Membrane</keyword>
<dbReference type="OrthoDB" id="3174977at2"/>
<feature type="transmembrane region" description="Helical" evidence="1">
    <location>
        <begin position="403"/>
        <end position="424"/>
    </location>
</feature>
<dbReference type="PANTHER" id="PTHR46825:SF9">
    <property type="entry name" value="BETA-LACTAMASE-RELATED DOMAIN-CONTAINING PROTEIN"/>
    <property type="match status" value="1"/>
</dbReference>
<comment type="caution">
    <text evidence="4">The sequence shown here is derived from an EMBL/GenBank/DDBJ whole genome shotgun (WGS) entry which is preliminary data.</text>
</comment>
<dbReference type="InterPro" id="IPR001466">
    <property type="entry name" value="Beta-lactam-related"/>
</dbReference>
<feature type="domain" description="Beta-lactamase-related" evidence="3">
    <location>
        <begin position="27"/>
        <end position="341"/>
    </location>
</feature>
<proteinExistence type="predicted"/>
<feature type="signal peptide" evidence="2">
    <location>
        <begin position="1"/>
        <end position="22"/>
    </location>
</feature>
<sequence length="468" mass="48868">MKATLIGITALAATLLSPTAHAAPSTIDDFLAEVMHDTGMPGVSVVVTQGDRLVHAAGYGEDSEGAPITADTPMRIASVSKSFTAMAVMTLVEDGRIALDEPVADQLPGFTMADPRFTGVTVRHLLNQTSGFSDTTIDVTALETSTSLTEYTTKLAGDSLAADPGTRHEYCNVNYDLAARLVEVASGRTFGEYLEQHVFGPLGMSRSAVSADEVRPADGYNSVFGAWLSRAELPGFLDSSGGGGVITTAADMGKWLISQTGHGPRLVSPDGLRAMHSKSTVDDYAMGWIPDVGPGGVEQLVHPGNLFTYSAVQAIVPGTGHGFAVLANSASLRDDTYDILNGLIALSQGRAPGPVGGGRQVFELVLGLIAVAAAGAGVLGVTRSATWARRRAGTPRWRAALRCVPLLLPAVLLAAYPDLVSFLVNGRTVTWAQLTYFALPLTITVVVTAVAGLATVTARLLRSRATVH</sequence>
<keyword evidence="1" id="KW-0812">Transmembrane</keyword>
<dbReference type="AlphaFoldDB" id="A0A543JA84"/>
<dbReference type="InterPro" id="IPR050491">
    <property type="entry name" value="AmpC-like"/>
</dbReference>
<feature type="transmembrane region" description="Helical" evidence="1">
    <location>
        <begin position="436"/>
        <end position="461"/>
    </location>
</feature>
<gene>
    <name evidence="4" type="ORF">FHX81_2043</name>
</gene>
<evidence type="ECO:0000259" key="3">
    <source>
        <dbReference type="Pfam" id="PF00144"/>
    </source>
</evidence>
<accession>A0A543JA84</accession>
<keyword evidence="5" id="KW-1185">Reference proteome</keyword>
<feature type="chain" id="PRO_5022213055" evidence="2">
    <location>
        <begin position="23"/>
        <end position="468"/>
    </location>
</feature>
<keyword evidence="2" id="KW-0732">Signal</keyword>
<keyword evidence="1" id="KW-1133">Transmembrane helix</keyword>
<evidence type="ECO:0000256" key="2">
    <source>
        <dbReference type="SAM" id="SignalP"/>
    </source>
</evidence>
<evidence type="ECO:0000313" key="4">
    <source>
        <dbReference type="EMBL" id="TQM79733.1"/>
    </source>
</evidence>
<dbReference type="Gene3D" id="3.40.710.10">
    <property type="entry name" value="DD-peptidase/beta-lactamase superfamily"/>
    <property type="match status" value="1"/>
</dbReference>
<organism evidence="4 5">
    <name type="scientific">Saccharothrix saharensis</name>
    <dbReference type="NCBI Taxonomy" id="571190"/>
    <lineage>
        <taxon>Bacteria</taxon>
        <taxon>Bacillati</taxon>
        <taxon>Actinomycetota</taxon>
        <taxon>Actinomycetes</taxon>
        <taxon>Pseudonocardiales</taxon>
        <taxon>Pseudonocardiaceae</taxon>
        <taxon>Saccharothrix</taxon>
    </lineage>
</organism>